<name>A0A1T4JMV6_9HYPH</name>
<gene>
    <name evidence="4" type="ORF">SAMN02745126_00198</name>
</gene>
<dbReference type="PANTHER" id="PTHR32332:SF38">
    <property type="entry name" value="MONOOXYGENASE RV1533-RELATED"/>
    <property type="match status" value="1"/>
</dbReference>
<protein>
    <submittedName>
        <fullName evidence="4">NAD(P)H-dependent flavin oxidoreductase YrpB, nitropropane dioxygenase family</fullName>
    </submittedName>
</protein>
<keyword evidence="3" id="KW-0560">Oxidoreductase</keyword>
<dbReference type="GO" id="GO:0051213">
    <property type="term" value="F:dioxygenase activity"/>
    <property type="evidence" value="ECO:0007669"/>
    <property type="project" value="UniProtKB-KW"/>
</dbReference>
<proteinExistence type="predicted"/>
<dbReference type="GO" id="GO:0018580">
    <property type="term" value="F:nitronate monooxygenase activity"/>
    <property type="evidence" value="ECO:0007669"/>
    <property type="project" value="InterPro"/>
</dbReference>
<evidence type="ECO:0000256" key="1">
    <source>
        <dbReference type="ARBA" id="ARBA00022630"/>
    </source>
</evidence>
<dbReference type="Gene3D" id="3.20.20.70">
    <property type="entry name" value="Aldolase class I"/>
    <property type="match status" value="1"/>
</dbReference>
<evidence type="ECO:0000313" key="4">
    <source>
        <dbReference type="EMBL" id="SJZ31478.1"/>
    </source>
</evidence>
<reference evidence="5" key="1">
    <citation type="submission" date="2017-02" db="EMBL/GenBank/DDBJ databases">
        <authorList>
            <person name="Varghese N."/>
            <person name="Submissions S."/>
        </authorList>
    </citation>
    <scope>NUCLEOTIDE SEQUENCE [LARGE SCALE GENOMIC DNA]</scope>
    <source>
        <strain evidence="5">ATCC 27094</strain>
    </source>
</reference>
<keyword evidence="5" id="KW-1185">Reference proteome</keyword>
<dbReference type="OrthoDB" id="7165168at2"/>
<evidence type="ECO:0000256" key="2">
    <source>
        <dbReference type="ARBA" id="ARBA00022643"/>
    </source>
</evidence>
<dbReference type="SUPFAM" id="SSF51412">
    <property type="entry name" value="Inosine monophosphate dehydrogenase (IMPDH)"/>
    <property type="match status" value="1"/>
</dbReference>
<dbReference type="RefSeq" id="WP_085933452.1">
    <property type="nucleotide sequence ID" value="NZ_FUWJ01000001.1"/>
</dbReference>
<sequence>MNSRLCRKLGIEFPLFAFSHCRDVVAEVTNAGGFGVLGAVGLNPEKLAVELNWINERVNGKPFGIDLLIPQNMVGKDSDSDDAELQGSVPEEHRKFVANLLERHGIDSSDVWTGKYDDRDSSFMRESGAAKMLEIAFQYPIKMFVNALGVPPASIISEAHSRGIVVGALTGSRRHAVKHAQAGVDVLVAAGGEAGGHCGEISTMVLVPEVIEAVQDYDNIDVLAAGGIATGRQMAACMAMGAAGVWCGSVWLTTTEAETTPAVKEKMLKAFSANTVRSRSRTGKPTRQLQSAWSDAWGAKGAPDPLPMPLQGILTRPAMAKVDKLAEAGHEGAKQIAAYFVGQCVGLMNTEQSVRSVVYDFMKDYAEAVERLSATLGDQVPAVAHHG</sequence>
<keyword evidence="1" id="KW-0285">Flavoprotein</keyword>
<evidence type="ECO:0000256" key="3">
    <source>
        <dbReference type="ARBA" id="ARBA00023002"/>
    </source>
</evidence>
<dbReference type="InterPro" id="IPR004136">
    <property type="entry name" value="NMO"/>
</dbReference>
<organism evidence="4 5">
    <name type="scientific">Enhydrobacter aerosaccus</name>
    <dbReference type="NCBI Taxonomy" id="225324"/>
    <lineage>
        <taxon>Bacteria</taxon>
        <taxon>Pseudomonadati</taxon>
        <taxon>Pseudomonadota</taxon>
        <taxon>Alphaproteobacteria</taxon>
        <taxon>Hyphomicrobiales</taxon>
        <taxon>Enhydrobacter</taxon>
    </lineage>
</organism>
<dbReference type="CDD" id="cd04730">
    <property type="entry name" value="NPD_like"/>
    <property type="match status" value="1"/>
</dbReference>
<accession>A0A1T4JMV6</accession>
<keyword evidence="2" id="KW-0288">FMN</keyword>
<dbReference type="EMBL" id="FUWJ01000001">
    <property type="protein sequence ID" value="SJZ31478.1"/>
    <property type="molecule type" value="Genomic_DNA"/>
</dbReference>
<dbReference type="AlphaFoldDB" id="A0A1T4JMV6"/>
<keyword evidence="4" id="KW-0223">Dioxygenase</keyword>
<dbReference type="Proteomes" id="UP000190092">
    <property type="component" value="Unassembled WGS sequence"/>
</dbReference>
<dbReference type="STRING" id="225324.SAMN02745126_00198"/>
<dbReference type="Pfam" id="PF03060">
    <property type="entry name" value="NMO"/>
    <property type="match status" value="1"/>
</dbReference>
<evidence type="ECO:0000313" key="5">
    <source>
        <dbReference type="Proteomes" id="UP000190092"/>
    </source>
</evidence>
<dbReference type="PANTHER" id="PTHR32332">
    <property type="entry name" value="2-NITROPROPANE DIOXYGENASE"/>
    <property type="match status" value="1"/>
</dbReference>
<dbReference type="InterPro" id="IPR013785">
    <property type="entry name" value="Aldolase_TIM"/>
</dbReference>